<gene>
    <name evidence="2" type="ORF">JZ751_009370</name>
</gene>
<comment type="caution">
    <text evidence="2">The sequence shown here is derived from an EMBL/GenBank/DDBJ whole genome shotgun (WGS) entry which is preliminary data.</text>
</comment>
<name>A0A8T2N0L3_9TELE</name>
<reference evidence="2" key="1">
    <citation type="thesis" date="2021" institute="BYU ScholarsArchive" country="Provo, UT, USA">
        <title>Applications of and Algorithms for Genome Assembly and Genomic Analyses with an Emphasis on Marine Teleosts.</title>
        <authorList>
            <person name="Pickett B.D."/>
        </authorList>
    </citation>
    <scope>NUCLEOTIDE SEQUENCE</scope>
    <source>
        <strain evidence="2">HI-2016</strain>
    </source>
</reference>
<dbReference type="AlphaFoldDB" id="A0A8T2N0L3"/>
<dbReference type="EMBL" id="JAFBMS010000168">
    <property type="protein sequence ID" value="KAG9333965.1"/>
    <property type="molecule type" value="Genomic_DNA"/>
</dbReference>
<evidence type="ECO:0000313" key="2">
    <source>
        <dbReference type="EMBL" id="KAG9333965.1"/>
    </source>
</evidence>
<proteinExistence type="predicted"/>
<sequence length="77" mass="8234">MDRQTHRGQETGGPTHIPSPHPHLSPATSSKPTTQYRGTPPPPAASPAMKAGYTSSSLSSSTSPYRTVIDNMLKFDQ</sequence>
<accession>A0A8T2N0L3</accession>
<protein>
    <submittedName>
        <fullName evidence="2">Uncharacterized protein</fullName>
    </submittedName>
</protein>
<feature type="region of interest" description="Disordered" evidence="1">
    <location>
        <begin position="1"/>
        <end position="77"/>
    </location>
</feature>
<feature type="compositionally biased region" description="Low complexity" evidence="1">
    <location>
        <begin position="54"/>
        <end position="63"/>
    </location>
</feature>
<evidence type="ECO:0000313" key="3">
    <source>
        <dbReference type="Proteomes" id="UP000824540"/>
    </source>
</evidence>
<keyword evidence="3" id="KW-1185">Reference proteome</keyword>
<evidence type="ECO:0000256" key="1">
    <source>
        <dbReference type="SAM" id="MobiDB-lite"/>
    </source>
</evidence>
<feature type="compositionally biased region" description="Polar residues" evidence="1">
    <location>
        <begin position="26"/>
        <end position="37"/>
    </location>
</feature>
<organism evidence="2 3">
    <name type="scientific">Albula glossodonta</name>
    <name type="common">roundjaw bonefish</name>
    <dbReference type="NCBI Taxonomy" id="121402"/>
    <lineage>
        <taxon>Eukaryota</taxon>
        <taxon>Metazoa</taxon>
        <taxon>Chordata</taxon>
        <taxon>Craniata</taxon>
        <taxon>Vertebrata</taxon>
        <taxon>Euteleostomi</taxon>
        <taxon>Actinopterygii</taxon>
        <taxon>Neopterygii</taxon>
        <taxon>Teleostei</taxon>
        <taxon>Albuliformes</taxon>
        <taxon>Albulidae</taxon>
        <taxon>Albula</taxon>
    </lineage>
</organism>
<dbReference type="Proteomes" id="UP000824540">
    <property type="component" value="Unassembled WGS sequence"/>
</dbReference>